<organism evidence="2 3">
    <name type="scientific">Mycena maculata</name>
    <dbReference type="NCBI Taxonomy" id="230809"/>
    <lineage>
        <taxon>Eukaryota</taxon>
        <taxon>Fungi</taxon>
        <taxon>Dikarya</taxon>
        <taxon>Basidiomycota</taxon>
        <taxon>Agaricomycotina</taxon>
        <taxon>Agaricomycetes</taxon>
        <taxon>Agaricomycetidae</taxon>
        <taxon>Agaricales</taxon>
        <taxon>Marasmiineae</taxon>
        <taxon>Mycenaceae</taxon>
        <taxon>Mycena</taxon>
    </lineage>
</organism>
<dbReference type="SUPFAM" id="SSF54529">
    <property type="entry name" value="Mitochondrial glycoprotein MAM33-like"/>
    <property type="match status" value="1"/>
</dbReference>
<dbReference type="InterPro" id="IPR003428">
    <property type="entry name" value="MAM33"/>
</dbReference>
<name>A0AAD7MT62_9AGAR</name>
<feature type="compositionally biased region" description="Acidic residues" evidence="1">
    <location>
        <begin position="133"/>
        <end position="155"/>
    </location>
</feature>
<evidence type="ECO:0000313" key="3">
    <source>
        <dbReference type="Proteomes" id="UP001215280"/>
    </source>
</evidence>
<evidence type="ECO:0000313" key="2">
    <source>
        <dbReference type="EMBL" id="KAJ7730972.1"/>
    </source>
</evidence>
<evidence type="ECO:0000256" key="1">
    <source>
        <dbReference type="SAM" id="MobiDB-lite"/>
    </source>
</evidence>
<reference evidence="2" key="1">
    <citation type="submission" date="2023-03" db="EMBL/GenBank/DDBJ databases">
        <title>Massive genome expansion in bonnet fungi (Mycena s.s.) driven by repeated elements and novel gene families across ecological guilds.</title>
        <authorList>
            <consortium name="Lawrence Berkeley National Laboratory"/>
            <person name="Harder C.B."/>
            <person name="Miyauchi S."/>
            <person name="Viragh M."/>
            <person name="Kuo A."/>
            <person name="Thoen E."/>
            <person name="Andreopoulos B."/>
            <person name="Lu D."/>
            <person name="Skrede I."/>
            <person name="Drula E."/>
            <person name="Henrissat B."/>
            <person name="Morin E."/>
            <person name="Kohler A."/>
            <person name="Barry K."/>
            <person name="LaButti K."/>
            <person name="Morin E."/>
            <person name="Salamov A."/>
            <person name="Lipzen A."/>
            <person name="Mereny Z."/>
            <person name="Hegedus B."/>
            <person name="Baldrian P."/>
            <person name="Stursova M."/>
            <person name="Weitz H."/>
            <person name="Taylor A."/>
            <person name="Grigoriev I.V."/>
            <person name="Nagy L.G."/>
            <person name="Martin F."/>
            <person name="Kauserud H."/>
        </authorList>
    </citation>
    <scope>NUCLEOTIDE SEQUENCE</scope>
    <source>
        <strain evidence="2">CBHHK188m</strain>
    </source>
</reference>
<dbReference type="GO" id="GO:0042256">
    <property type="term" value="P:cytosolic ribosome assembly"/>
    <property type="evidence" value="ECO:0007669"/>
    <property type="project" value="TreeGrafter"/>
</dbReference>
<protein>
    <submittedName>
        <fullName evidence="2">Mitochondrial glycoprotein</fullName>
    </submittedName>
</protein>
<dbReference type="GO" id="GO:0005759">
    <property type="term" value="C:mitochondrial matrix"/>
    <property type="evidence" value="ECO:0007669"/>
    <property type="project" value="InterPro"/>
</dbReference>
<dbReference type="PANTHER" id="PTHR10826:SF1">
    <property type="entry name" value="COMPLEMENT COMPONENT 1 Q SUBCOMPONENT-BINDING PROTEIN, MITOCHONDRIAL"/>
    <property type="match status" value="1"/>
</dbReference>
<dbReference type="InterPro" id="IPR036561">
    <property type="entry name" value="MAM33_sf"/>
</dbReference>
<dbReference type="Pfam" id="PF02330">
    <property type="entry name" value="MAM33"/>
    <property type="match status" value="1"/>
</dbReference>
<feature type="region of interest" description="Disordered" evidence="1">
    <location>
        <begin position="131"/>
        <end position="155"/>
    </location>
</feature>
<dbReference type="PANTHER" id="PTHR10826">
    <property type="entry name" value="COMPLEMENT COMPONENT 1"/>
    <property type="match status" value="1"/>
</dbReference>
<sequence>MSAARTFRQLKTVSSRLSSRQLSSVSLRRLPLAAAKFSSPAVCARAFSVSARSLKAGSTDVALSQKLTEELKYEHEVQDGADAAESEFLTQFRANGIWKVEDTPGNNEVTLSRHFGNESIRLVFSISDLQTQDPEEGFDEDNEEDGERGEEDEPRDDIIRVVLSITKSTDVGALDVELTAQGGHFLVENISYSPDAKTSQETSVEADWKRRGQYIGPEFSTLDVGVQEDFEKFLEERDVNETTAFFIPAYAKYKEQREYMHWLENVKKFIDA</sequence>
<accession>A0AAD7MT62</accession>
<proteinExistence type="predicted"/>
<dbReference type="Gene3D" id="3.10.280.10">
    <property type="entry name" value="Mitochondrial glycoprotein"/>
    <property type="match status" value="1"/>
</dbReference>
<dbReference type="AlphaFoldDB" id="A0AAD7MT62"/>
<dbReference type="Proteomes" id="UP001215280">
    <property type="component" value="Unassembled WGS sequence"/>
</dbReference>
<gene>
    <name evidence="2" type="ORF">DFH07DRAFT_755968</name>
</gene>
<keyword evidence="3" id="KW-1185">Reference proteome</keyword>
<comment type="caution">
    <text evidence="2">The sequence shown here is derived from an EMBL/GenBank/DDBJ whole genome shotgun (WGS) entry which is preliminary data.</text>
</comment>
<dbReference type="EMBL" id="JARJLG010000186">
    <property type="protein sequence ID" value="KAJ7730972.1"/>
    <property type="molecule type" value="Genomic_DNA"/>
</dbReference>